<dbReference type="InterPro" id="IPR007627">
    <property type="entry name" value="RNA_pol_sigma70_r2"/>
</dbReference>
<evidence type="ECO:0000256" key="1">
    <source>
        <dbReference type="ARBA" id="ARBA00010641"/>
    </source>
</evidence>
<dbReference type="Pfam" id="PF08281">
    <property type="entry name" value="Sigma70_r4_2"/>
    <property type="match status" value="1"/>
</dbReference>
<keyword evidence="8" id="KW-1185">Reference proteome</keyword>
<organism evidence="7 8">
    <name type="scientific">Saccharibacillus endophyticus</name>
    <dbReference type="NCBI Taxonomy" id="2060666"/>
    <lineage>
        <taxon>Bacteria</taxon>
        <taxon>Bacillati</taxon>
        <taxon>Bacillota</taxon>
        <taxon>Bacilli</taxon>
        <taxon>Bacillales</taxon>
        <taxon>Paenibacillaceae</taxon>
        <taxon>Saccharibacillus</taxon>
    </lineage>
</organism>
<keyword evidence="3" id="KW-0731">Sigma factor</keyword>
<keyword evidence="4" id="KW-0804">Transcription</keyword>
<dbReference type="CDD" id="cd06171">
    <property type="entry name" value="Sigma70_r4"/>
    <property type="match status" value="1"/>
</dbReference>
<evidence type="ECO:0000256" key="3">
    <source>
        <dbReference type="ARBA" id="ARBA00023082"/>
    </source>
</evidence>
<dbReference type="EMBL" id="BMDD01000004">
    <property type="protein sequence ID" value="GGH81900.1"/>
    <property type="molecule type" value="Genomic_DNA"/>
</dbReference>
<keyword evidence="2" id="KW-0805">Transcription regulation</keyword>
<evidence type="ECO:0000313" key="8">
    <source>
        <dbReference type="Proteomes" id="UP000605427"/>
    </source>
</evidence>
<dbReference type="PANTHER" id="PTHR43133:SF51">
    <property type="entry name" value="RNA POLYMERASE SIGMA FACTOR"/>
    <property type="match status" value="1"/>
</dbReference>
<evidence type="ECO:0000256" key="2">
    <source>
        <dbReference type="ARBA" id="ARBA00023015"/>
    </source>
</evidence>
<dbReference type="SUPFAM" id="SSF88946">
    <property type="entry name" value="Sigma2 domain of RNA polymerase sigma factors"/>
    <property type="match status" value="1"/>
</dbReference>
<feature type="domain" description="RNA polymerase sigma factor 70 region 4 type 2" evidence="6">
    <location>
        <begin position="117"/>
        <end position="168"/>
    </location>
</feature>
<evidence type="ECO:0000256" key="4">
    <source>
        <dbReference type="ARBA" id="ARBA00023163"/>
    </source>
</evidence>
<dbReference type="InterPro" id="IPR013324">
    <property type="entry name" value="RNA_pol_sigma_r3/r4-like"/>
</dbReference>
<dbReference type="InterPro" id="IPR039425">
    <property type="entry name" value="RNA_pol_sigma-70-like"/>
</dbReference>
<evidence type="ECO:0000259" key="5">
    <source>
        <dbReference type="Pfam" id="PF04542"/>
    </source>
</evidence>
<dbReference type="Proteomes" id="UP000605427">
    <property type="component" value="Unassembled WGS sequence"/>
</dbReference>
<feature type="domain" description="RNA polymerase sigma-70 region 2" evidence="5">
    <location>
        <begin position="30"/>
        <end position="94"/>
    </location>
</feature>
<dbReference type="SUPFAM" id="SSF88659">
    <property type="entry name" value="Sigma3 and sigma4 domains of RNA polymerase sigma factors"/>
    <property type="match status" value="1"/>
</dbReference>
<evidence type="ECO:0000259" key="6">
    <source>
        <dbReference type="Pfam" id="PF08281"/>
    </source>
</evidence>
<accession>A0ABQ2A0Y0</accession>
<dbReference type="NCBIfam" id="TIGR02937">
    <property type="entry name" value="sigma70-ECF"/>
    <property type="match status" value="1"/>
</dbReference>
<dbReference type="InterPro" id="IPR013249">
    <property type="entry name" value="RNA_pol_sigma70_r4_t2"/>
</dbReference>
<comment type="caution">
    <text evidence="7">The sequence shown here is derived from an EMBL/GenBank/DDBJ whole genome shotgun (WGS) entry which is preliminary data.</text>
</comment>
<dbReference type="InterPro" id="IPR013325">
    <property type="entry name" value="RNA_pol_sigma_r2"/>
</dbReference>
<dbReference type="GO" id="GO:0000428">
    <property type="term" value="C:DNA-directed RNA polymerase complex"/>
    <property type="evidence" value="ECO:0007669"/>
    <property type="project" value="UniProtKB-KW"/>
</dbReference>
<gene>
    <name evidence="7" type="ORF">GCM10007362_32400</name>
</gene>
<dbReference type="InterPro" id="IPR036388">
    <property type="entry name" value="WH-like_DNA-bd_sf"/>
</dbReference>
<dbReference type="Pfam" id="PF04542">
    <property type="entry name" value="Sigma70_r2"/>
    <property type="match status" value="1"/>
</dbReference>
<proteinExistence type="inferred from homology"/>
<dbReference type="Gene3D" id="1.10.10.10">
    <property type="entry name" value="Winged helix-like DNA-binding domain superfamily/Winged helix DNA-binding domain"/>
    <property type="match status" value="1"/>
</dbReference>
<dbReference type="InterPro" id="IPR014284">
    <property type="entry name" value="RNA_pol_sigma-70_dom"/>
</dbReference>
<keyword evidence="7" id="KW-0240">DNA-directed RNA polymerase</keyword>
<dbReference type="RefSeq" id="WP_172245384.1">
    <property type="nucleotide sequence ID" value="NZ_BMDD01000004.1"/>
</dbReference>
<comment type="similarity">
    <text evidence="1">Belongs to the sigma-70 factor family. ECF subfamily.</text>
</comment>
<dbReference type="PANTHER" id="PTHR43133">
    <property type="entry name" value="RNA POLYMERASE ECF-TYPE SIGMA FACTO"/>
    <property type="match status" value="1"/>
</dbReference>
<evidence type="ECO:0000313" key="7">
    <source>
        <dbReference type="EMBL" id="GGH81900.1"/>
    </source>
</evidence>
<protein>
    <submittedName>
        <fullName evidence="7">DNA-directed RNA polymerase sigma-70 factor</fullName>
    </submittedName>
</protein>
<dbReference type="Gene3D" id="1.10.1740.10">
    <property type="match status" value="1"/>
</dbReference>
<name>A0ABQ2A0Y0_9BACL</name>
<sequence>MEKTAGHTESENKERSSHVQEEMFFAQVAERQRKLYSIAYSYLRSESDSLEAVQEATCRAWIKRKKLKNPDVFESWLIRIVINCCMDELRRRKRSFPTAEFEERAVTGEMQSHDRIDLERAFGKMKSKYRHPVMLKYYHGMTSAQIADILGKPEGTIKTWLREGLKQLKGFL</sequence>
<reference evidence="8" key="1">
    <citation type="journal article" date="2019" name="Int. J. Syst. Evol. Microbiol.">
        <title>The Global Catalogue of Microorganisms (GCM) 10K type strain sequencing project: providing services to taxonomists for standard genome sequencing and annotation.</title>
        <authorList>
            <consortium name="The Broad Institute Genomics Platform"/>
            <consortium name="The Broad Institute Genome Sequencing Center for Infectious Disease"/>
            <person name="Wu L."/>
            <person name="Ma J."/>
        </authorList>
    </citation>
    <scope>NUCLEOTIDE SEQUENCE [LARGE SCALE GENOMIC DNA]</scope>
    <source>
        <strain evidence="8">CCM 8702</strain>
    </source>
</reference>